<evidence type="ECO:0000313" key="2">
    <source>
        <dbReference type="EMBL" id="KAG2893200.1"/>
    </source>
</evidence>
<feature type="region of interest" description="Disordered" evidence="1">
    <location>
        <begin position="1"/>
        <end position="20"/>
    </location>
</feature>
<dbReference type="AlphaFoldDB" id="A0A8T1B293"/>
<sequence>MEASARDSRHHLGLQAETHPLRIVAPYLEKSDAVDERVRPYAASSDTSSASDGKTKSELPSCKGSEAGSRSIGNSAQ</sequence>
<gene>
    <name evidence="2" type="ORF">PC115_g18548</name>
</gene>
<protein>
    <submittedName>
        <fullName evidence="2">Uncharacterized protein</fullName>
    </submittedName>
</protein>
<evidence type="ECO:0000256" key="1">
    <source>
        <dbReference type="SAM" id="MobiDB-lite"/>
    </source>
</evidence>
<evidence type="ECO:0000313" key="3">
    <source>
        <dbReference type="Proteomes" id="UP000774804"/>
    </source>
</evidence>
<feature type="compositionally biased region" description="Low complexity" evidence="1">
    <location>
        <begin position="43"/>
        <end position="52"/>
    </location>
</feature>
<comment type="caution">
    <text evidence="2">The sequence shown here is derived from an EMBL/GenBank/DDBJ whole genome shotgun (WGS) entry which is preliminary data.</text>
</comment>
<proteinExistence type="predicted"/>
<feature type="region of interest" description="Disordered" evidence="1">
    <location>
        <begin position="32"/>
        <end position="77"/>
    </location>
</feature>
<dbReference type="EMBL" id="RCMI01000968">
    <property type="protein sequence ID" value="KAG2893200.1"/>
    <property type="molecule type" value="Genomic_DNA"/>
</dbReference>
<organism evidence="2 3">
    <name type="scientific">Phytophthora cactorum</name>
    <dbReference type="NCBI Taxonomy" id="29920"/>
    <lineage>
        <taxon>Eukaryota</taxon>
        <taxon>Sar</taxon>
        <taxon>Stramenopiles</taxon>
        <taxon>Oomycota</taxon>
        <taxon>Peronosporomycetes</taxon>
        <taxon>Peronosporales</taxon>
        <taxon>Peronosporaceae</taxon>
        <taxon>Phytophthora</taxon>
    </lineage>
</organism>
<reference evidence="2" key="1">
    <citation type="submission" date="2018-10" db="EMBL/GenBank/DDBJ databases">
        <title>Effector identification in a new, highly contiguous assembly of the strawberry crown rot pathogen Phytophthora cactorum.</title>
        <authorList>
            <person name="Armitage A.D."/>
            <person name="Nellist C.F."/>
            <person name="Bates H."/>
            <person name="Vickerstaff R.J."/>
            <person name="Harrison R.J."/>
        </authorList>
    </citation>
    <scope>NUCLEOTIDE SEQUENCE</scope>
    <source>
        <strain evidence="2">4032</strain>
    </source>
</reference>
<name>A0A8T1B293_9STRA</name>
<dbReference type="Proteomes" id="UP000774804">
    <property type="component" value="Unassembled WGS sequence"/>
</dbReference>
<accession>A0A8T1B293</accession>